<proteinExistence type="predicted"/>
<name>A0ABN6CVG8_9ACTN</name>
<evidence type="ECO:0000313" key="3">
    <source>
        <dbReference type="Proteomes" id="UP000676967"/>
    </source>
</evidence>
<dbReference type="Pfam" id="PF12802">
    <property type="entry name" value="MarR_2"/>
    <property type="match status" value="1"/>
</dbReference>
<dbReference type="PANTHER" id="PTHR33164:SF57">
    <property type="entry name" value="MARR-FAMILY TRANSCRIPTIONAL REGULATOR"/>
    <property type="match status" value="1"/>
</dbReference>
<dbReference type="InterPro" id="IPR036388">
    <property type="entry name" value="WH-like_DNA-bd_sf"/>
</dbReference>
<dbReference type="InterPro" id="IPR039422">
    <property type="entry name" value="MarR/SlyA-like"/>
</dbReference>
<dbReference type="Gene3D" id="1.10.10.10">
    <property type="entry name" value="Winged helix-like DNA-binding domain superfamily/Winged helix DNA-binding domain"/>
    <property type="match status" value="1"/>
</dbReference>
<organism evidence="2 3">
    <name type="scientific">Actinoplanes ianthinogenes</name>
    <dbReference type="NCBI Taxonomy" id="122358"/>
    <lineage>
        <taxon>Bacteria</taxon>
        <taxon>Bacillati</taxon>
        <taxon>Actinomycetota</taxon>
        <taxon>Actinomycetes</taxon>
        <taxon>Micromonosporales</taxon>
        <taxon>Micromonosporaceae</taxon>
        <taxon>Actinoplanes</taxon>
    </lineage>
</organism>
<reference evidence="2 3" key="1">
    <citation type="submission" date="2020-08" db="EMBL/GenBank/DDBJ databases">
        <title>Whole genome shotgun sequence of Actinoplanes ianthinogenes NBRC 13996.</title>
        <authorList>
            <person name="Komaki H."/>
            <person name="Tamura T."/>
        </authorList>
    </citation>
    <scope>NUCLEOTIDE SEQUENCE [LARGE SCALE GENOMIC DNA]</scope>
    <source>
        <strain evidence="2 3">NBRC 13996</strain>
    </source>
</reference>
<evidence type="ECO:0000313" key="2">
    <source>
        <dbReference type="EMBL" id="BCJ47649.1"/>
    </source>
</evidence>
<dbReference type="InterPro" id="IPR000835">
    <property type="entry name" value="HTH_MarR-typ"/>
</dbReference>
<dbReference type="Proteomes" id="UP000676967">
    <property type="component" value="Chromosome"/>
</dbReference>
<dbReference type="EMBL" id="AP023356">
    <property type="protein sequence ID" value="BCJ47649.1"/>
    <property type="molecule type" value="Genomic_DNA"/>
</dbReference>
<dbReference type="PANTHER" id="PTHR33164">
    <property type="entry name" value="TRANSCRIPTIONAL REGULATOR, MARR FAMILY"/>
    <property type="match status" value="1"/>
</dbReference>
<keyword evidence="3" id="KW-1185">Reference proteome</keyword>
<dbReference type="SMART" id="SM00347">
    <property type="entry name" value="HTH_MARR"/>
    <property type="match status" value="1"/>
</dbReference>
<feature type="domain" description="HTH marR-type" evidence="1">
    <location>
        <begin position="14"/>
        <end position="153"/>
    </location>
</feature>
<sequence length="169" mass="18445">MTPRRAGKGEAAEPDPLTRLEAGLSALVRWNESKHIRTELAVRSGHDLPPSEWRLLEHFDLAAPMRISDVADCLRVDVSTVSLQLRQLRRLQLVEAVPDPRDRRATLIAITPAGRSALATVRAARRELLAEVFAAVPPEELGAAADVLLVVQDHMLAGMRGVPDAVTTD</sequence>
<protein>
    <recommendedName>
        <fullName evidence="1">HTH marR-type domain-containing protein</fullName>
    </recommendedName>
</protein>
<gene>
    <name evidence="2" type="ORF">Aiant_83060</name>
</gene>
<dbReference type="InterPro" id="IPR036390">
    <property type="entry name" value="WH_DNA-bd_sf"/>
</dbReference>
<evidence type="ECO:0000259" key="1">
    <source>
        <dbReference type="PROSITE" id="PS50995"/>
    </source>
</evidence>
<accession>A0ABN6CVG8</accession>
<dbReference type="PROSITE" id="PS50995">
    <property type="entry name" value="HTH_MARR_2"/>
    <property type="match status" value="1"/>
</dbReference>
<dbReference type="SUPFAM" id="SSF46785">
    <property type="entry name" value="Winged helix' DNA-binding domain"/>
    <property type="match status" value="1"/>
</dbReference>